<sequence>MGEIAYSDALKRIVVTGDAVESWKPNIEEGSAPLYERIADAIQQDIHANRLAPGTRLPAHRDLAHALSIGTGTVTKAYGEAERRGLLSSQVGRGSFVTAAAEQQGRGSASPIDLAYNFPPVGLTSRYLAEAMGRLWRRQDFAETSRYTAPEGLGSARAAASRWIRERHELDIASASNLIQTNGGQHGLSLLLQTLCSRGDTVLCEAATFHGLKLIARAAHLKLEGVTLDSEGLVPEALEKVAASTGSKVLYVVPTLQNPTASTMSTNRRREIAAIARRHDLFIIEDDAYRAIAGGSIRLPPTLADLAPERTFYIASLSKSISPGLRLAFVLPPDLSWRERILNNIVATGYAPPAQNALVFAQWVEDGVVDTLVGQVLAEMRWRTATAQRILGKDVSTPGADQTLHVWLPLDSLQAERAYGRVLRAGIQITPPDAPLVGQGVSGLRICLGSVADRSVLQRALEVVSQSLTEETPGRSSAIV</sequence>
<dbReference type="InterPro" id="IPR015424">
    <property type="entry name" value="PyrdxlP-dep_Trfase"/>
</dbReference>
<dbReference type="CDD" id="cd00609">
    <property type="entry name" value="AAT_like"/>
    <property type="match status" value="1"/>
</dbReference>
<organism evidence="7 8">
    <name type="scientific">Mesorhizobium cantuariense</name>
    <dbReference type="NCBI Taxonomy" id="1300275"/>
    <lineage>
        <taxon>Bacteria</taxon>
        <taxon>Pseudomonadati</taxon>
        <taxon>Pseudomonadota</taxon>
        <taxon>Alphaproteobacteria</taxon>
        <taxon>Hyphomicrobiales</taxon>
        <taxon>Phyllobacteriaceae</taxon>
        <taxon>Mesorhizobium</taxon>
    </lineage>
</organism>
<evidence type="ECO:0000259" key="6">
    <source>
        <dbReference type="PROSITE" id="PS50949"/>
    </source>
</evidence>
<dbReference type="SUPFAM" id="SSF46785">
    <property type="entry name" value="Winged helix' DNA-binding domain"/>
    <property type="match status" value="1"/>
</dbReference>
<dbReference type="InterPro" id="IPR051446">
    <property type="entry name" value="HTH_trans_reg/aminotransferase"/>
</dbReference>
<name>A0ABV7MT37_9HYPH</name>
<keyword evidence="2" id="KW-0663">Pyridoxal phosphate</keyword>
<protein>
    <submittedName>
        <fullName evidence="7">PLP-dependent aminotransferase family protein</fullName>
    </submittedName>
</protein>
<dbReference type="InterPro" id="IPR004839">
    <property type="entry name" value="Aminotransferase_I/II_large"/>
</dbReference>
<dbReference type="InterPro" id="IPR015421">
    <property type="entry name" value="PyrdxlP-dep_Trfase_major"/>
</dbReference>
<reference evidence="8" key="1">
    <citation type="journal article" date="2019" name="Int. J. Syst. Evol. Microbiol.">
        <title>The Global Catalogue of Microorganisms (GCM) 10K type strain sequencing project: providing services to taxonomists for standard genome sequencing and annotation.</title>
        <authorList>
            <consortium name="The Broad Institute Genomics Platform"/>
            <consortium name="The Broad Institute Genome Sequencing Center for Infectious Disease"/>
            <person name="Wu L."/>
            <person name="Ma J."/>
        </authorList>
    </citation>
    <scope>NUCLEOTIDE SEQUENCE [LARGE SCALE GENOMIC DNA]</scope>
    <source>
        <strain evidence="8">ICMP 19515</strain>
    </source>
</reference>
<dbReference type="Pfam" id="PF00392">
    <property type="entry name" value="GntR"/>
    <property type="match status" value="1"/>
</dbReference>
<gene>
    <name evidence="7" type="ORF">ACFOJ9_25675</name>
</gene>
<dbReference type="InterPro" id="IPR000524">
    <property type="entry name" value="Tscrpt_reg_HTH_GntR"/>
</dbReference>
<dbReference type="Gene3D" id="3.40.640.10">
    <property type="entry name" value="Type I PLP-dependent aspartate aminotransferase-like (Major domain)"/>
    <property type="match status" value="1"/>
</dbReference>
<keyword evidence="5" id="KW-0804">Transcription</keyword>
<dbReference type="Pfam" id="PF00155">
    <property type="entry name" value="Aminotran_1_2"/>
    <property type="match status" value="1"/>
</dbReference>
<evidence type="ECO:0000256" key="5">
    <source>
        <dbReference type="ARBA" id="ARBA00023163"/>
    </source>
</evidence>
<dbReference type="Gene3D" id="3.90.1150.10">
    <property type="entry name" value="Aspartate Aminotransferase, domain 1"/>
    <property type="match status" value="1"/>
</dbReference>
<dbReference type="CDD" id="cd07377">
    <property type="entry name" value="WHTH_GntR"/>
    <property type="match status" value="1"/>
</dbReference>
<dbReference type="PROSITE" id="PS50949">
    <property type="entry name" value="HTH_GNTR"/>
    <property type="match status" value="1"/>
</dbReference>
<evidence type="ECO:0000256" key="2">
    <source>
        <dbReference type="ARBA" id="ARBA00022898"/>
    </source>
</evidence>
<evidence type="ECO:0000256" key="1">
    <source>
        <dbReference type="ARBA" id="ARBA00005384"/>
    </source>
</evidence>
<dbReference type="SUPFAM" id="SSF53383">
    <property type="entry name" value="PLP-dependent transferases"/>
    <property type="match status" value="1"/>
</dbReference>
<evidence type="ECO:0000313" key="8">
    <source>
        <dbReference type="Proteomes" id="UP001595648"/>
    </source>
</evidence>
<keyword evidence="7" id="KW-0808">Transferase</keyword>
<dbReference type="GO" id="GO:0008483">
    <property type="term" value="F:transaminase activity"/>
    <property type="evidence" value="ECO:0007669"/>
    <property type="project" value="UniProtKB-KW"/>
</dbReference>
<comment type="similarity">
    <text evidence="1">In the C-terminal section; belongs to the class-I pyridoxal-phosphate-dependent aminotransferase family.</text>
</comment>
<keyword evidence="7" id="KW-0032">Aminotransferase</keyword>
<accession>A0ABV7MT37</accession>
<dbReference type="Proteomes" id="UP001595648">
    <property type="component" value="Unassembled WGS sequence"/>
</dbReference>
<dbReference type="Gene3D" id="1.10.10.10">
    <property type="entry name" value="Winged helix-like DNA-binding domain superfamily/Winged helix DNA-binding domain"/>
    <property type="match status" value="1"/>
</dbReference>
<feature type="domain" description="HTH gntR-type" evidence="6">
    <location>
        <begin position="32"/>
        <end position="100"/>
    </location>
</feature>
<dbReference type="InterPro" id="IPR015422">
    <property type="entry name" value="PyrdxlP-dep_Trfase_small"/>
</dbReference>
<dbReference type="InterPro" id="IPR036390">
    <property type="entry name" value="WH_DNA-bd_sf"/>
</dbReference>
<keyword evidence="4" id="KW-0238">DNA-binding</keyword>
<dbReference type="PANTHER" id="PTHR46577">
    <property type="entry name" value="HTH-TYPE TRANSCRIPTIONAL REGULATORY PROTEIN GABR"/>
    <property type="match status" value="1"/>
</dbReference>
<dbReference type="InterPro" id="IPR036388">
    <property type="entry name" value="WH-like_DNA-bd_sf"/>
</dbReference>
<evidence type="ECO:0000256" key="4">
    <source>
        <dbReference type="ARBA" id="ARBA00023125"/>
    </source>
</evidence>
<evidence type="ECO:0000256" key="3">
    <source>
        <dbReference type="ARBA" id="ARBA00023015"/>
    </source>
</evidence>
<dbReference type="EMBL" id="JBHRVD010000001">
    <property type="protein sequence ID" value="MFC3325128.1"/>
    <property type="molecule type" value="Genomic_DNA"/>
</dbReference>
<proteinExistence type="inferred from homology"/>
<dbReference type="RefSeq" id="WP_378982514.1">
    <property type="nucleotide sequence ID" value="NZ_JBHRVD010000001.1"/>
</dbReference>
<dbReference type="PANTHER" id="PTHR46577:SF1">
    <property type="entry name" value="HTH-TYPE TRANSCRIPTIONAL REGULATORY PROTEIN GABR"/>
    <property type="match status" value="1"/>
</dbReference>
<keyword evidence="8" id="KW-1185">Reference proteome</keyword>
<evidence type="ECO:0000313" key="7">
    <source>
        <dbReference type="EMBL" id="MFC3325128.1"/>
    </source>
</evidence>
<dbReference type="SMART" id="SM00345">
    <property type="entry name" value="HTH_GNTR"/>
    <property type="match status" value="1"/>
</dbReference>
<keyword evidence="3" id="KW-0805">Transcription regulation</keyword>
<comment type="caution">
    <text evidence="7">The sequence shown here is derived from an EMBL/GenBank/DDBJ whole genome shotgun (WGS) entry which is preliminary data.</text>
</comment>